<dbReference type="AlphaFoldDB" id="A0A914QH95"/>
<protein>
    <submittedName>
        <fullName evidence="2">Uncharacterized protein</fullName>
    </submittedName>
</protein>
<dbReference type="Proteomes" id="UP000887578">
    <property type="component" value="Unplaced"/>
</dbReference>
<keyword evidence="1" id="KW-1185">Reference proteome</keyword>
<organism evidence="1 2">
    <name type="scientific">Panagrolaimus davidi</name>
    <dbReference type="NCBI Taxonomy" id="227884"/>
    <lineage>
        <taxon>Eukaryota</taxon>
        <taxon>Metazoa</taxon>
        <taxon>Ecdysozoa</taxon>
        <taxon>Nematoda</taxon>
        <taxon>Chromadorea</taxon>
        <taxon>Rhabditida</taxon>
        <taxon>Tylenchina</taxon>
        <taxon>Panagrolaimomorpha</taxon>
        <taxon>Panagrolaimoidea</taxon>
        <taxon>Panagrolaimidae</taxon>
        <taxon>Panagrolaimus</taxon>
    </lineage>
</organism>
<reference evidence="2" key="1">
    <citation type="submission" date="2022-11" db="UniProtKB">
        <authorList>
            <consortium name="WormBaseParasite"/>
        </authorList>
    </citation>
    <scope>IDENTIFICATION</scope>
</reference>
<evidence type="ECO:0000313" key="1">
    <source>
        <dbReference type="Proteomes" id="UP000887578"/>
    </source>
</evidence>
<name>A0A914QH95_9BILA</name>
<evidence type="ECO:0000313" key="2">
    <source>
        <dbReference type="WBParaSite" id="PDA_v2.g31405.t1"/>
    </source>
</evidence>
<dbReference type="WBParaSite" id="PDA_v2.g31405.t1">
    <property type="protein sequence ID" value="PDA_v2.g31405.t1"/>
    <property type="gene ID" value="PDA_v2.g31405"/>
</dbReference>
<sequence>MVVLFAMNADAGPLAYAACKAACAAVSAYLGAIGLIYAGPESAHAAAVAYADCQRDYCTDLLDAPAP</sequence>
<proteinExistence type="predicted"/>
<accession>A0A914QH95</accession>